<evidence type="ECO:0000256" key="10">
    <source>
        <dbReference type="SAM" id="Phobius"/>
    </source>
</evidence>
<comment type="caution">
    <text evidence="11">The sequence shown here is derived from an EMBL/GenBank/DDBJ whole genome shotgun (WGS) entry which is preliminary data.</text>
</comment>
<organism evidence="11 12">
    <name type="scientific">Candidatus Yanofskybacteria bacterium RIFCSPHIGHO2_01_FULL_45_42</name>
    <dbReference type="NCBI Taxonomy" id="1802671"/>
    <lineage>
        <taxon>Bacteria</taxon>
        <taxon>Candidatus Yanofskyibacteriota</taxon>
    </lineage>
</organism>
<gene>
    <name evidence="11" type="ORF">A2750_01050</name>
</gene>
<keyword evidence="5" id="KW-0645">Protease</keyword>
<sequence length="241" mass="26898">MTSTNILLLALLGLAPSLFWLFLYLREDCEPEPKSLLLKTFLMGVIISPLAIILQFLFADFFSGLLAVDRRGLMNTGAFLFWAAFVEETIKFYAVRSVALNTPEFDEPTDGMIYMITASLGFAAMENILVAYNVLPKGISTAFSTILLRFFGATLLHTLSAAIFGYFIAIAWLFDHHRKKFILAGLALATISHFIFNLLLSSASHAQGLFFTTLLLLSMAYLVYLLFAKTKRKYCKATRAA</sequence>
<feature type="transmembrane region" description="Helical" evidence="10">
    <location>
        <begin position="181"/>
        <end position="200"/>
    </location>
</feature>
<keyword evidence="8 10" id="KW-1133">Transmembrane helix</keyword>
<feature type="transmembrane region" description="Helical" evidence="10">
    <location>
        <begin position="146"/>
        <end position="174"/>
    </location>
</feature>
<keyword evidence="7" id="KW-0378">Hydrolase</keyword>
<accession>A0A1F8F4I6</accession>
<dbReference type="Proteomes" id="UP000178023">
    <property type="component" value="Unassembled WGS sequence"/>
</dbReference>
<dbReference type="GO" id="GO:0005886">
    <property type="term" value="C:plasma membrane"/>
    <property type="evidence" value="ECO:0007669"/>
    <property type="project" value="UniProtKB-SubCell"/>
</dbReference>
<comment type="similarity">
    <text evidence="2">Belongs to the protease PrsW family.</text>
</comment>
<evidence type="ECO:0000256" key="3">
    <source>
        <dbReference type="ARBA" id="ARBA00018997"/>
    </source>
</evidence>
<evidence type="ECO:0000256" key="2">
    <source>
        <dbReference type="ARBA" id="ARBA00009165"/>
    </source>
</evidence>
<dbReference type="PANTHER" id="PTHR36844:SF1">
    <property type="entry name" value="PROTEASE PRSW"/>
    <property type="match status" value="1"/>
</dbReference>
<evidence type="ECO:0000256" key="1">
    <source>
        <dbReference type="ARBA" id="ARBA00004651"/>
    </source>
</evidence>
<evidence type="ECO:0000256" key="7">
    <source>
        <dbReference type="ARBA" id="ARBA00022801"/>
    </source>
</evidence>
<keyword evidence="6 10" id="KW-0812">Transmembrane</keyword>
<evidence type="ECO:0000256" key="8">
    <source>
        <dbReference type="ARBA" id="ARBA00022989"/>
    </source>
</evidence>
<evidence type="ECO:0000313" key="11">
    <source>
        <dbReference type="EMBL" id="OGN08042.1"/>
    </source>
</evidence>
<dbReference type="Pfam" id="PF13367">
    <property type="entry name" value="PrsW-protease"/>
    <property type="match status" value="1"/>
</dbReference>
<dbReference type="InterPro" id="IPR026898">
    <property type="entry name" value="PrsW"/>
</dbReference>
<dbReference type="GO" id="GO:0008233">
    <property type="term" value="F:peptidase activity"/>
    <property type="evidence" value="ECO:0007669"/>
    <property type="project" value="UniProtKB-KW"/>
</dbReference>
<evidence type="ECO:0000313" key="12">
    <source>
        <dbReference type="Proteomes" id="UP000178023"/>
    </source>
</evidence>
<protein>
    <recommendedName>
        <fullName evidence="3">Protease PrsW</fullName>
    </recommendedName>
</protein>
<feature type="transmembrane region" description="Helical" evidence="10">
    <location>
        <begin position="79"/>
        <end position="99"/>
    </location>
</feature>
<dbReference type="EMBL" id="MGJL01000012">
    <property type="protein sequence ID" value="OGN08042.1"/>
    <property type="molecule type" value="Genomic_DNA"/>
</dbReference>
<evidence type="ECO:0000256" key="4">
    <source>
        <dbReference type="ARBA" id="ARBA00022475"/>
    </source>
</evidence>
<dbReference type="PANTHER" id="PTHR36844">
    <property type="entry name" value="PROTEASE PRSW"/>
    <property type="match status" value="1"/>
</dbReference>
<evidence type="ECO:0000256" key="6">
    <source>
        <dbReference type="ARBA" id="ARBA00022692"/>
    </source>
</evidence>
<feature type="transmembrane region" description="Helical" evidence="10">
    <location>
        <begin position="111"/>
        <end position="134"/>
    </location>
</feature>
<reference evidence="11 12" key="1">
    <citation type="journal article" date="2016" name="Nat. Commun.">
        <title>Thousands of microbial genomes shed light on interconnected biogeochemical processes in an aquifer system.</title>
        <authorList>
            <person name="Anantharaman K."/>
            <person name="Brown C.T."/>
            <person name="Hug L.A."/>
            <person name="Sharon I."/>
            <person name="Castelle C.J."/>
            <person name="Probst A.J."/>
            <person name="Thomas B.C."/>
            <person name="Singh A."/>
            <person name="Wilkins M.J."/>
            <person name="Karaoz U."/>
            <person name="Brodie E.L."/>
            <person name="Williams K.H."/>
            <person name="Hubbard S.S."/>
            <person name="Banfield J.F."/>
        </authorList>
    </citation>
    <scope>NUCLEOTIDE SEQUENCE [LARGE SCALE GENOMIC DNA]</scope>
</reference>
<dbReference type="InterPro" id="IPR023596">
    <property type="entry name" value="Peptidase_PrsW_arch/bac"/>
</dbReference>
<comment type="subcellular location">
    <subcellularLocation>
        <location evidence="1">Cell membrane</location>
        <topology evidence="1">Multi-pass membrane protein</topology>
    </subcellularLocation>
</comment>
<keyword evidence="4" id="KW-1003">Cell membrane</keyword>
<dbReference type="PIRSF" id="PIRSF016933">
    <property type="entry name" value="PrsW"/>
    <property type="match status" value="1"/>
</dbReference>
<evidence type="ECO:0000256" key="9">
    <source>
        <dbReference type="ARBA" id="ARBA00023136"/>
    </source>
</evidence>
<name>A0A1F8F4I6_9BACT</name>
<evidence type="ECO:0000256" key="5">
    <source>
        <dbReference type="ARBA" id="ARBA00022670"/>
    </source>
</evidence>
<keyword evidence="9 10" id="KW-0472">Membrane</keyword>
<feature type="transmembrane region" description="Helical" evidence="10">
    <location>
        <begin position="206"/>
        <end position="227"/>
    </location>
</feature>
<dbReference type="GO" id="GO:0006508">
    <property type="term" value="P:proteolysis"/>
    <property type="evidence" value="ECO:0007669"/>
    <property type="project" value="UniProtKB-KW"/>
</dbReference>
<feature type="transmembrane region" description="Helical" evidence="10">
    <location>
        <begin position="37"/>
        <end position="59"/>
    </location>
</feature>
<dbReference type="AlphaFoldDB" id="A0A1F8F4I6"/>
<proteinExistence type="inferred from homology"/>
<feature type="transmembrane region" description="Helical" evidence="10">
    <location>
        <begin position="6"/>
        <end position="25"/>
    </location>
</feature>